<dbReference type="EMBL" id="CP063145">
    <property type="protein sequence ID" value="QOR73591.1"/>
    <property type="molecule type" value="Genomic_DNA"/>
</dbReference>
<evidence type="ECO:0000259" key="6">
    <source>
        <dbReference type="Pfam" id="PF18962"/>
    </source>
</evidence>
<dbReference type="SUPFAM" id="SSF54060">
    <property type="entry name" value="His-Me finger endonucleases"/>
    <property type="match status" value="1"/>
</dbReference>
<dbReference type="Pfam" id="PF04231">
    <property type="entry name" value="Endonuclease_1"/>
    <property type="match status" value="1"/>
</dbReference>
<dbReference type="InterPro" id="IPR044925">
    <property type="entry name" value="His-Me_finger_sf"/>
</dbReference>
<dbReference type="PANTHER" id="PTHR33607:SF2">
    <property type="entry name" value="ENDONUCLEASE-1"/>
    <property type="match status" value="1"/>
</dbReference>
<dbReference type="Pfam" id="PF18962">
    <property type="entry name" value="Por_Secre_tail"/>
    <property type="match status" value="1"/>
</dbReference>
<evidence type="ECO:0000256" key="1">
    <source>
        <dbReference type="ARBA" id="ARBA00006429"/>
    </source>
</evidence>
<evidence type="ECO:0000313" key="7">
    <source>
        <dbReference type="EMBL" id="QOR73591.1"/>
    </source>
</evidence>
<keyword evidence="4" id="KW-0378">Hydrolase</keyword>
<dbReference type="PANTHER" id="PTHR33607">
    <property type="entry name" value="ENDONUCLEASE-1"/>
    <property type="match status" value="1"/>
</dbReference>
<protein>
    <submittedName>
        <fullName evidence="7">Endonuclease</fullName>
    </submittedName>
</protein>
<evidence type="ECO:0000313" key="8">
    <source>
        <dbReference type="Proteomes" id="UP000593605"/>
    </source>
</evidence>
<dbReference type="AlphaFoldDB" id="A0A7M1T1G0"/>
<keyword evidence="7" id="KW-0255">Endonuclease</keyword>
<sequence>MKKIIQLLLALCFGLSLAQAPANYYNSAENLSGAALKTELSKIISNGHRDRGYNGLWTAFKTTDVDKFYENDGTVLDIYSENPTGADPYNFIMVTDQCGNYKVEGDCYNREHIVPQSLFSEKFPMKSDVHHIRATDGKVNGYRDNYPFGVVKNASITTKNGSKLGSSASPGYGGTVFEPIDAFKGDVARMILYFVTRYESQLSTFKTENILGGSAYPGLQEWELRQLLKWAQQDPVSPEEISRNNAAYAYQGNRNPYIDRPDFVEKVWGQYLSASETETQKNFRIFPNPVKDGFMNYSGAEPKTEIKIINTEGRMVRYFTTTKSEGSINLNLPKGTYIVKAGKATTKLVVQ</sequence>
<name>A0A7M1T1G0_9FLAO</name>
<dbReference type="NCBIfam" id="TIGR04183">
    <property type="entry name" value="Por_Secre_tail"/>
    <property type="match status" value="1"/>
</dbReference>
<reference evidence="7 8" key="1">
    <citation type="submission" date="2020-10" db="EMBL/GenBank/DDBJ databases">
        <title>Complete genome of Cruoricapor ignavus strain M1214 isolated from the blood culture of a febrile patient.</title>
        <authorList>
            <person name="Guglielmino C.J.D."/>
        </authorList>
    </citation>
    <scope>NUCLEOTIDE SEQUENCE [LARGE SCALE GENOMIC DNA]</scope>
    <source>
        <strain evidence="7 8">M1214</strain>
    </source>
</reference>
<dbReference type="InterPro" id="IPR007346">
    <property type="entry name" value="Endonuclease-I"/>
</dbReference>
<organism evidence="7 8">
    <name type="scientific">Cruoricaptor ignavus</name>
    <dbReference type="NCBI Taxonomy" id="1118202"/>
    <lineage>
        <taxon>Bacteria</taxon>
        <taxon>Pseudomonadati</taxon>
        <taxon>Bacteroidota</taxon>
        <taxon>Flavobacteriia</taxon>
        <taxon>Flavobacteriales</taxon>
        <taxon>Weeksellaceae</taxon>
        <taxon>Cruoricaptor</taxon>
    </lineage>
</organism>
<feature type="chain" id="PRO_5032469300" evidence="5">
    <location>
        <begin position="19"/>
        <end position="351"/>
    </location>
</feature>
<dbReference type="GO" id="GO:0016787">
    <property type="term" value="F:hydrolase activity"/>
    <property type="evidence" value="ECO:0007669"/>
    <property type="project" value="UniProtKB-KW"/>
</dbReference>
<dbReference type="GO" id="GO:0004519">
    <property type="term" value="F:endonuclease activity"/>
    <property type="evidence" value="ECO:0007669"/>
    <property type="project" value="UniProtKB-KW"/>
</dbReference>
<evidence type="ECO:0000256" key="4">
    <source>
        <dbReference type="ARBA" id="ARBA00022801"/>
    </source>
</evidence>
<feature type="domain" description="Secretion system C-terminal sorting" evidence="6">
    <location>
        <begin position="285"/>
        <end position="347"/>
    </location>
</feature>
<evidence type="ECO:0000256" key="3">
    <source>
        <dbReference type="ARBA" id="ARBA00022729"/>
    </source>
</evidence>
<comment type="similarity">
    <text evidence="1">Belongs to the EndA/NucM nuclease family.</text>
</comment>
<accession>A0A7M1T1G0</accession>
<keyword evidence="2" id="KW-0540">Nuclease</keyword>
<evidence type="ECO:0000256" key="5">
    <source>
        <dbReference type="SAM" id="SignalP"/>
    </source>
</evidence>
<evidence type="ECO:0000256" key="2">
    <source>
        <dbReference type="ARBA" id="ARBA00022722"/>
    </source>
</evidence>
<feature type="signal peptide" evidence="5">
    <location>
        <begin position="1"/>
        <end position="18"/>
    </location>
</feature>
<dbReference type="RefSeq" id="WP_193439720.1">
    <property type="nucleotide sequence ID" value="NZ_CP063145.1"/>
</dbReference>
<dbReference type="KEGG" id="civ:IMZ16_08745"/>
<proteinExistence type="inferred from homology"/>
<dbReference type="Proteomes" id="UP000593605">
    <property type="component" value="Chromosome"/>
</dbReference>
<gene>
    <name evidence="7" type="ORF">IMZ16_08745</name>
</gene>
<dbReference type="InterPro" id="IPR026444">
    <property type="entry name" value="Secre_tail"/>
</dbReference>
<keyword evidence="3 5" id="KW-0732">Signal</keyword>